<dbReference type="AlphaFoldDB" id="A0A074Y6J1"/>
<evidence type="ECO:0008006" key="5">
    <source>
        <dbReference type="Google" id="ProtNLM"/>
    </source>
</evidence>
<dbReference type="STRING" id="1043005.A0A074Y6J1"/>
<dbReference type="EMBL" id="KL584777">
    <property type="protein sequence ID" value="KEQ91569.1"/>
    <property type="molecule type" value="Genomic_DNA"/>
</dbReference>
<dbReference type="PANTHER" id="PTHR36578:SF2">
    <property type="entry name" value="PA14 DOMAIN-CONTAINING PROTEIN"/>
    <property type="match status" value="1"/>
</dbReference>
<dbReference type="OrthoDB" id="271448at2759"/>
<feature type="signal peptide" evidence="2">
    <location>
        <begin position="1"/>
        <end position="18"/>
    </location>
</feature>
<feature type="compositionally biased region" description="Low complexity" evidence="1">
    <location>
        <begin position="244"/>
        <end position="264"/>
    </location>
</feature>
<gene>
    <name evidence="3" type="ORF">AUEXF2481DRAFT_32950</name>
</gene>
<evidence type="ECO:0000313" key="3">
    <source>
        <dbReference type="EMBL" id="KEQ91569.1"/>
    </source>
</evidence>
<keyword evidence="2" id="KW-0732">Signal</keyword>
<evidence type="ECO:0000256" key="2">
    <source>
        <dbReference type="SAM" id="SignalP"/>
    </source>
</evidence>
<evidence type="ECO:0000256" key="1">
    <source>
        <dbReference type="SAM" id="MobiDB-lite"/>
    </source>
</evidence>
<dbReference type="RefSeq" id="XP_013340028.1">
    <property type="nucleotide sequence ID" value="XM_013484574.1"/>
</dbReference>
<dbReference type="GeneID" id="25364749"/>
<dbReference type="PANTHER" id="PTHR36578">
    <property type="entry name" value="CHROMOSOME 15, WHOLE GENOME SHOTGUN SEQUENCE"/>
    <property type="match status" value="1"/>
</dbReference>
<feature type="chain" id="PRO_5001704091" description="Apple domain-containing protein" evidence="2">
    <location>
        <begin position="19"/>
        <end position="449"/>
    </location>
</feature>
<protein>
    <recommendedName>
        <fullName evidence="5">Apple domain-containing protein</fullName>
    </recommendedName>
</protein>
<sequence length="449" mass="48134">MRSSLIFSLVASGLVANALPNKSRHLRRQDIDFDLVDDTPEPSKSPTDTQNYNQASAIAAVINDVNTDPLPQQTTDSTSLSRRDVVVVTADGYSQNTVLDGAAINAPLNCNKADTFMGVKLFNDGPFDTTLCAAACTAQTKYNLKHPPTSGQAKSCRFYNTYEMYKDSVYQGQYCTLYTQAWDTTYATNKGQWRGTAHYTIGRSFIASNATDSGLVSCSSPTSSPSISSTSASSTITASSSTSLSLSSSASSSSTTSSSTTSSAPKCTFAPTVDAQQQEKDTAALDFLFSHNTLTAMLSSIPYSVLVQRSLTGDVLPSIQTALQNVVSCGPYNITSQLTGCSTAMNTQQFTSCIIAWTDPAFLSSWGKFPVPTVPTAALTRFINTCGYFIGGQYPEVYPIPAGVTLSPDMTPIAVRDTLTTHGINKPQCDFQMMQYYFGEAKSFKITCS</sequence>
<dbReference type="Proteomes" id="UP000030641">
    <property type="component" value="Unassembled WGS sequence"/>
</dbReference>
<organism evidence="3 4">
    <name type="scientific">Aureobasidium subglaciale (strain EXF-2481)</name>
    <name type="common">Aureobasidium pullulans var. subglaciale</name>
    <dbReference type="NCBI Taxonomy" id="1043005"/>
    <lineage>
        <taxon>Eukaryota</taxon>
        <taxon>Fungi</taxon>
        <taxon>Dikarya</taxon>
        <taxon>Ascomycota</taxon>
        <taxon>Pezizomycotina</taxon>
        <taxon>Dothideomycetes</taxon>
        <taxon>Dothideomycetidae</taxon>
        <taxon>Dothideales</taxon>
        <taxon>Saccotheciaceae</taxon>
        <taxon>Aureobasidium</taxon>
    </lineage>
</organism>
<feature type="region of interest" description="Disordered" evidence="1">
    <location>
        <begin position="244"/>
        <end position="265"/>
    </location>
</feature>
<dbReference type="HOGENOM" id="CLU_605464_0_0_1"/>
<keyword evidence="4" id="KW-1185">Reference proteome</keyword>
<dbReference type="InParanoid" id="A0A074Y6J1"/>
<evidence type="ECO:0000313" key="4">
    <source>
        <dbReference type="Proteomes" id="UP000030641"/>
    </source>
</evidence>
<reference evidence="3 4" key="1">
    <citation type="journal article" date="2014" name="BMC Genomics">
        <title>Genome sequencing of four Aureobasidium pullulans varieties: biotechnological potential, stress tolerance, and description of new species.</title>
        <authorList>
            <person name="Gostin Ar C."/>
            <person name="Ohm R.A."/>
            <person name="Kogej T."/>
            <person name="Sonjak S."/>
            <person name="Turk M."/>
            <person name="Zajc J."/>
            <person name="Zalar P."/>
            <person name="Grube M."/>
            <person name="Sun H."/>
            <person name="Han J."/>
            <person name="Sharma A."/>
            <person name="Chiniquy J."/>
            <person name="Ngan C.Y."/>
            <person name="Lipzen A."/>
            <person name="Barry K."/>
            <person name="Grigoriev I.V."/>
            <person name="Gunde-Cimerman N."/>
        </authorList>
    </citation>
    <scope>NUCLEOTIDE SEQUENCE [LARGE SCALE GENOMIC DNA]</scope>
    <source>
        <strain evidence="3 4">EXF-2481</strain>
    </source>
</reference>
<proteinExistence type="predicted"/>
<accession>A0A074Y6J1</accession>
<name>A0A074Y6J1_AURSE</name>